<feature type="domain" description="FAT" evidence="13">
    <location>
        <begin position="2678"/>
        <end position="3300"/>
    </location>
</feature>
<evidence type="ECO:0000259" key="12">
    <source>
        <dbReference type="PROSITE" id="PS50290"/>
    </source>
</evidence>
<evidence type="ECO:0000256" key="7">
    <source>
        <dbReference type="ARBA" id="ARBA00022763"/>
    </source>
</evidence>
<dbReference type="InterPro" id="IPR046804">
    <property type="entry name" value="DNA-PKcs_N"/>
</dbReference>
<dbReference type="EMBL" id="CAXAJV020001281">
    <property type="protein sequence ID" value="CAL7934056.1"/>
    <property type="molecule type" value="Genomic_DNA"/>
</dbReference>
<dbReference type="InterPro" id="IPR011009">
    <property type="entry name" value="Kinase-like_dom_sf"/>
</dbReference>
<evidence type="ECO:0000256" key="3">
    <source>
        <dbReference type="ARBA" id="ARBA00012513"/>
    </source>
</evidence>
<evidence type="ECO:0000256" key="10">
    <source>
        <dbReference type="ARBA" id="ARBA00023204"/>
    </source>
</evidence>
<dbReference type="Pfam" id="PF02260">
    <property type="entry name" value="FATC"/>
    <property type="match status" value="1"/>
</dbReference>
<dbReference type="InterPro" id="IPR016024">
    <property type="entry name" value="ARM-type_fold"/>
</dbReference>
<evidence type="ECO:0000259" key="13">
    <source>
        <dbReference type="PROSITE" id="PS51189"/>
    </source>
</evidence>
<dbReference type="InterPro" id="IPR050517">
    <property type="entry name" value="DDR_Repair_Kinase"/>
</dbReference>
<evidence type="ECO:0000256" key="2">
    <source>
        <dbReference type="ARBA" id="ARBA00011031"/>
    </source>
</evidence>
<evidence type="ECO:0000256" key="1">
    <source>
        <dbReference type="ARBA" id="ARBA00004123"/>
    </source>
</evidence>
<dbReference type="Gene3D" id="3.30.1010.10">
    <property type="entry name" value="Phosphatidylinositol 3-kinase Catalytic Subunit, Chain A, domain 4"/>
    <property type="match status" value="1"/>
</dbReference>
<dbReference type="InterPro" id="IPR000403">
    <property type="entry name" value="PI3/4_kinase_cat_dom"/>
</dbReference>
<dbReference type="Proteomes" id="UP001642520">
    <property type="component" value="Unassembled WGS sequence"/>
</dbReference>
<dbReference type="Pfam" id="PF19704">
    <property type="entry name" value="DNAPKcs_CC5"/>
    <property type="match status" value="2"/>
</dbReference>
<dbReference type="PROSITE" id="PS00916">
    <property type="entry name" value="PI3_4_KINASE_2"/>
    <property type="match status" value="1"/>
</dbReference>
<dbReference type="SUPFAM" id="SSF56112">
    <property type="entry name" value="Protein kinase-like (PK-like)"/>
    <property type="match status" value="1"/>
</dbReference>
<keyword evidence="5" id="KW-0808">Transferase</keyword>
<dbReference type="SMART" id="SM01344">
    <property type="entry name" value="NUC194"/>
    <property type="match status" value="1"/>
</dbReference>
<dbReference type="InterPro" id="IPR012582">
    <property type="entry name" value="DNAPKcs_CC3"/>
</dbReference>
<keyword evidence="10" id="KW-0234">DNA repair</keyword>
<dbReference type="Pfam" id="PF00454">
    <property type="entry name" value="PI3_PI4_kinase"/>
    <property type="match status" value="1"/>
</dbReference>
<sequence length="3859" mass="447588">MDSFKTFMDIFERAVQERNSDNLWEILNDSKRYFQNIAKDDSEMVLSMLFHNDKGLLCFLNRELNRSTSQKGFDKAIKKAFCLIEFVMTQFTDIFEPYILGTKDTCQLALVTQCSEFIRKAACDTFNKLVELFKNYDIKLDETVKKFVSLFPLVKMKEKVLLFSVLGTIIKYNPENPEVQENSTIIFQQLRNDFSIQYNALTRSQSNHTFQVYLDVISDILEQLPHDVREEHCQELYKWVKEFSSPTRYSEKMISMRSAVNLLSRHVNIFREFIYRDYKYWNQLLVDLASNKNVQNNECGQRALKNFYRTIGCILKDKASEDDKAIFLYFKQQFEESLTPNSRISSNMLRFIVYGYSQMASACKTYQTNEDVRNMFSCIANCVMPLCLRDDTEKAHLEDICDYQVALSEIILHMPDLSIDQINIITKLNTLLVKRFPDLPITSQNLAISSLINMIISIGVISKSLLDECLYNLIHEGIAWSCSHTLLIDAELQRGLYDLEELPICYKKYVPLWSQLLNPDRYREHMKIVQDVVDSTINASMVLIGKLNLRTKMKEDNMFSDAVYSQIAENEADFRTFVNIVDLYVDVINKLRVSSLLVNTIHNFLLKMISMSYKNPLISGFYKLVHATFKHISNLMDENEIETKTQLMLYKYLTNVLDLIPTFSNELLTTCLYLILDMPITYVKQILNSTIPTFKIAFTVGVSDFELACTALDSLEKWRNHLDNQDMTVFLQEIVPFLEPYLHSGESAVEFLQDIIKTERKVIKQIVLKDEMTLEKFQSTVLLFIASLDTDIITNFMYKRSTETGATWDKKDLLEYSLMLPDTNLCQVDIKFDKMLPRLILLAQNSGDRRTKINACEVLHSITALVLGKTSQRLAFNPDQFVPIYMVLCPALLNLGCDYDETTRKMFQPLMLQLTHWLSSKFMLKSSASMHFIDTLFKGLSNESNSSLREFSGMCLAEFTKWSIKQSADDGELSQTNIYEVIHKMTNFALHPSASKRIAAATAFNHLYKILRENTNIVSVYWLEILYSFVRSLDGCNDRSIITALDHVERVVIAKKDLLNKRNSHRKATFEIENATLLDAVNWLLVQCGCLDQCCRAKSMELVVKLSEHVENCDSAEAMIKNYIDSRGIEAFNGIILSNVEPKIESLSVKGLLPLLRSLDCYIWLIKDKLLDAKCLFSDSNSQREIFFDCMSNFVCLINKIKIEDDGDNLVILTKEIEDLQTFQCKTILTTLNFIQILLDSGFQDNFFPDCFFNKDLYELIAKCIICPRVIGFDAKNLEITEALPKTLESLLQSITRKTDSLLLRLINSDLSIYVDKHIKDFINLDEIVSNMSCCSELKEYVQGLIVLEHHNILNKLHNATELIHQPEDKVTRVFNVLARKNLGELVCVNLKPWVKDYLETLMEFLLIHYEPSMTKTLIALIENNTILNAGSRRIEHGIYFLNTFKDEIFRYMLKDTEKTMEMLNELQKNPFFLLTITEQLLLFVQRHKKELHHQAEFLADTVIKKFTVFKSTVNNVENGKQKLINIFGIAVHLKREPINVLSMNEDFYTWILSQLLENPDIEYKIYILQNFLVCLTDMTSNIKPELLSILCSLGNNLNVSLDDFAQRNVNALRVINCFQKLVTLLPITKSVATFKSVISFATGIADHLCNDKTNEYLEKYFALITTDYAFESLQAAYKLFMESNTGVKERFDVLYKFLLPSFGFCKLPEIRRFFEENIKEIHTVICQKLTGATSYISQLIASKIGCYDLVAIMFCKIPINDIDDTESMITRNAIDNVETGRELLHSLYRNTLDVRKLKRPESELKETMRLLHCSAYNCSIAIVSSYKKDQDSYLILFGENRKKEQLIWENIMDCEKRYNFQQTVTEFPKYRKKLINIRKSMKQRQTSTPYSYIHSYDLATSTLNEDINAYDFNETTVRSKPITEEESMSLTFESDELNNHECMAPICGVLTHMISEEIFVPNTEEDNTTIHIPGWLSCFLKSMLRTNYDNVRLFMLKIVLNMQSVFQPYAKFFLEPIMQATHSYLERNKLNYIIVDVIEMLINWQTASLEKSSRPIFDAEGKGAVQQLWEIIIHQVIVDRTSEITKAIYKYNLNLVKTILEVWHSYLKLPSNLNEKMSNAPGAAMYLILICFVNGMEKDIIQKDDILQYLDKSLENWKGNEETVVQCYECYGFVLKYLSNDDGSTNKTCAIMDKIGSVLRQMQMESKDRLMKCIRALCKNYPAAAITTYSDFVVPNIFKVDGQVKSNCLEIFRQCIPNLNTDQIMRELNFMNFHDFLKNRILTYERMALKIIDSLVLVLPASNVLSLTTLAIPYTKHEFSEYREITYSIFINTYKKYAADNSEDEEIKKLMNISKEILLNGVLDPAEKLQGMILNFWTVNADLKSTCKERLLEILAMYTSRVGQNFLPFLLLLILDLTKNTNYNKKMFSEPLYDCNYADYDISASWRTRNLGSKTPFFVPSLTSQMNQMFTQTSSTLSNVYSDFTYTRPVYEYDAEWQLQETQVPEFEPTYVAESSMTTYENLEQDGIFKVPKVPEPAHNKKSKRFLSSSTDLSRVMRQKQIMKNKRREEMIKEEDTRQRSSVKLYRKYRIGDFPDIEILHAALIDPLQQLAKNDHLICKDLIVSIICSLINDKCFAAKLGDSVKRIIEDEQGNNSTIPALLEILLHSRITICSPEAIVKVSRSNGLNFHGSCVLENNLIYNEDNSEPPNKRMRNENASDSSSEWLLLSNLYESMNDVDVVLSIFQNHISNEDMRNASLAQASNDWEKAKVAYEKAYNTQSELVRERCLQGLFECSSNLCNWNEIDKYTKEKLNGNVDNIWDDPRRDWMFPWLLEAQTHKLLNDDFSDEFCNNVQVMESWLQDDAKVKHIKRLYGNELSLFMIPSNVEGARDFLLNTLDEVREEWIRLHPLSVQLGVRKLQKLRITNDVVQFIKVFKTRTPSDLNNILKFWNNSMPSAQDALVPWDKLTSYRLYFINTLLSKDEETSKAEDSIQVDTDSYHNTEENGIIRRMHATAFTMRLKMIEAAFHQGNRYVAKKYGVRLESTTDRKHEFHLVYAKIKYLMGETETDVTKKLSSYVSSWKYYHNLLRQNDLEDSLSVNTRKQISKLSSRLVKLSEDETFAKLLVTNSEILKDINAETSDLSAIRNTLETYSFNHLKTCCDMTTTNKNIGESFFSLAKYCYDRLSHTSNDVQELNQELNLSKEFVHSILKAMSAGSVEAAHYFPCLLKPEYFNDQETKEIFMNESKHIETWRFLSWQAQLFSHLGTSIAPLIIPILKRIVEEYPNAVIYTFRLTVETNSALQEETSTYDIRKIIYSRPEIDRFLTAIQYVVQPELYLQHYLLELRKSLSLGQATAVNALLEKVYPNARENKHDVKPGAIFNEIQKYKSKIKDLQNSRPKDLERFVDAMIQNVRQSLQKRKDRLKLKDYSPWLCNFPEKDIEIPGQYTGNRKPMPQYHTKIIKFEPTVKVMRSIRRPIRITMIGNDAKEYHFLTKFGEDLRQDQRLQQLFNIMNKTLHADAACKQRQLSVVTYQVIPLSKTVGLIQWVDNTRSLQELINFNKTKHDEFIITMYEKWILDAAPNKKQYERYKEAVLKYKADKVISKMNEFINKTEWDSLRKTLTVLCPSVESFVTMRRNFITSYATMCIAHWILGIGDRHLENTLITVDSGRCLGIDFGLAFDAGVNQRIPELMPFRLTPQILGLLKPFTEKDLLGMTMIHVLRALRSDQGPILSCMDVFVHEPLNWTQHVNKGLSETDEDAADVKWVPIRKIEAVRKKLNGIKPSLITIDQLKEQHNDKYFDRYCVIVTGDDEDNKRTRAKMGNNCLTVAEQVECLLDQATDLNILGRTSVGWKPWL</sequence>
<protein>
    <recommendedName>
        <fullName evidence="3">non-specific serine/threonine protein kinase</fullName>
        <ecNumber evidence="3">2.7.11.1</ecNumber>
    </recommendedName>
</protein>
<evidence type="ECO:0000256" key="9">
    <source>
        <dbReference type="ARBA" id="ARBA00022840"/>
    </source>
</evidence>
<comment type="subcellular location">
    <subcellularLocation>
        <location evidence="1">Nucleus</location>
    </subcellularLocation>
</comment>
<organism evidence="15 16">
    <name type="scientific">Xylocopa violacea</name>
    <name type="common">Violet carpenter bee</name>
    <name type="synonym">Apis violacea</name>
    <dbReference type="NCBI Taxonomy" id="135666"/>
    <lineage>
        <taxon>Eukaryota</taxon>
        <taxon>Metazoa</taxon>
        <taxon>Ecdysozoa</taxon>
        <taxon>Arthropoda</taxon>
        <taxon>Hexapoda</taxon>
        <taxon>Insecta</taxon>
        <taxon>Pterygota</taxon>
        <taxon>Neoptera</taxon>
        <taxon>Endopterygota</taxon>
        <taxon>Hymenoptera</taxon>
        <taxon>Apocrita</taxon>
        <taxon>Aculeata</taxon>
        <taxon>Apoidea</taxon>
        <taxon>Anthophila</taxon>
        <taxon>Apidae</taxon>
        <taxon>Xylocopa</taxon>
        <taxon>Xylocopa</taxon>
    </lineage>
</organism>
<dbReference type="PANTHER" id="PTHR11139:SF68">
    <property type="entry name" value="DNA-DEPENDENT PROTEIN KINASE CATALYTIC SUBUNIT"/>
    <property type="match status" value="1"/>
</dbReference>
<dbReference type="Pfam" id="PF08163">
    <property type="entry name" value="DNAPKcs_CC3"/>
    <property type="match status" value="1"/>
</dbReference>
<gene>
    <name evidence="15" type="ORF">XYLVIOL_LOCUS825</name>
</gene>
<keyword evidence="8" id="KW-0418">Kinase</keyword>
<dbReference type="PROSITE" id="PS51189">
    <property type="entry name" value="FAT"/>
    <property type="match status" value="1"/>
</dbReference>
<dbReference type="SMART" id="SM00146">
    <property type="entry name" value="PI3Kc"/>
    <property type="match status" value="1"/>
</dbReference>
<dbReference type="Gene3D" id="1.10.1070.11">
    <property type="entry name" value="Phosphatidylinositol 3-/4-kinase, catalytic domain"/>
    <property type="match status" value="1"/>
</dbReference>
<dbReference type="CDD" id="cd05172">
    <property type="entry name" value="PIKKc_DNA-PK"/>
    <property type="match status" value="1"/>
</dbReference>
<evidence type="ECO:0000256" key="6">
    <source>
        <dbReference type="ARBA" id="ARBA00022741"/>
    </source>
</evidence>
<keyword evidence="4" id="KW-0723">Serine/threonine-protein kinase</keyword>
<dbReference type="InterPro" id="IPR036940">
    <property type="entry name" value="PI3/4_kinase_cat_sf"/>
</dbReference>
<dbReference type="InterPro" id="IPR014009">
    <property type="entry name" value="PIK_FAT"/>
</dbReference>
<feature type="domain" description="FATC" evidence="14">
    <location>
        <begin position="3827"/>
        <end position="3859"/>
    </location>
</feature>
<dbReference type="Pfam" id="PF20500">
    <property type="entry name" value="DNA-PKcs_N"/>
    <property type="match status" value="1"/>
</dbReference>
<evidence type="ECO:0000313" key="16">
    <source>
        <dbReference type="Proteomes" id="UP001642520"/>
    </source>
</evidence>
<evidence type="ECO:0000259" key="14">
    <source>
        <dbReference type="PROSITE" id="PS51190"/>
    </source>
</evidence>
<dbReference type="PROSITE" id="PS51190">
    <property type="entry name" value="FATC"/>
    <property type="match status" value="1"/>
</dbReference>
<evidence type="ECO:0000256" key="5">
    <source>
        <dbReference type="ARBA" id="ARBA00022679"/>
    </source>
</evidence>
<dbReference type="InterPro" id="IPR037706">
    <property type="entry name" value="DNA-PK_dom"/>
</dbReference>
<keyword evidence="9" id="KW-0067">ATP-binding</keyword>
<accession>A0ABP1N0Z6</accession>
<evidence type="ECO:0000256" key="8">
    <source>
        <dbReference type="ARBA" id="ARBA00022777"/>
    </source>
</evidence>
<evidence type="ECO:0000313" key="15">
    <source>
        <dbReference type="EMBL" id="CAL7934056.1"/>
    </source>
</evidence>
<evidence type="ECO:0000256" key="11">
    <source>
        <dbReference type="ARBA" id="ARBA00023242"/>
    </source>
</evidence>
<dbReference type="PANTHER" id="PTHR11139">
    <property type="entry name" value="ATAXIA TELANGIECTASIA MUTATED ATM -RELATED"/>
    <property type="match status" value="1"/>
</dbReference>
<dbReference type="InterPro" id="IPR046803">
    <property type="entry name" value="DNAPKcs_CC1-2"/>
</dbReference>
<dbReference type="EC" id="2.7.11.1" evidence="3"/>
<keyword evidence="7" id="KW-0227">DNA damage</keyword>
<keyword evidence="16" id="KW-1185">Reference proteome</keyword>
<reference evidence="15 16" key="1">
    <citation type="submission" date="2024-08" db="EMBL/GenBank/DDBJ databases">
        <authorList>
            <person name="Will J Nash"/>
            <person name="Angela Man"/>
            <person name="Seanna McTaggart"/>
            <person name="Kendall Baker"/>
            <person name="Tom Barker"/>
            <person name="Leah Catchpole"/>
            <person name="Alex Durrant"/>
            <person name="Karim Gharbi"/>
            <person name="Naomi Irish"/>
            <person name="Gemy Kaithakottil"/>
            <person name="Debby Ku"/>
            <person name="Aaliyah Providence"/>
            <person name="Felix Shaw"/>
            <person name="David Swarbreck"/>
            <person name="Chris Watkins"/>
            <person name="Ann M. McCartney"/>
            <person name="Giulio Formenti"/>
            <person name="Alice Mouton"/>
            <person name="Noel Vella"/>
            <person name="Bjorn M von Reumont"/>
            <person name="Adriana Vella"/>
            <person name="Wilfried Haerty"/>
        </authorList>
    </citation>
    <scope>NUCLEOTIDE SEQUENCE [LARGE SCALE GENOMIC DNA]</scope>
</reference>
<dbReference type="SMART" id="SM01343">
    <property type="entry name" value="FATC"/>
    <property type="match status" value="1"/>
</dbReference>
<feature type="domain" description="PI3K/PI4K catalytic" evidence="12">
    <location>
        <begin position="3466"/>
        <end position="3789"/>
    </location>
</feature>
<dbReference type="InterPro" id="IPR045581">
    <property type="entry name" value="DNAPKcs_CC5"/>
</dbReference>
<keyword evidence="6" id="KW-0547">Nucleotide-binding</keyword>
<comment type="caution">
    <text evidence="15">The sequence shown here is derived from an EMBL/GenBank/DDBJ whole genome shotgun (WGS) entry which is preliminary data.</text>
</comment>
<proteinExistence type="inferred from homology"/>
<dbReference type="InterPro" id="IPR003152">
    <property type="entry name" value="FATC_dom"/>
</dbReference>
<keyword evidence="11" id="KW-0539">Nucleus</keyword>
<comment type="similarity">
    <text evidence="2">Belongs to the PI3/PI4-kinase family.</text>
</comment>
<dbReference type="InterPro" id="IPR018936">
    <property type="entry name" value="PI3/4_kinase_CS"/>
</dbReference>
<dbReference type="SUPFAM" id="SSF48371">
    <property type="entry name" value="ARM repeat"/>
    <property type="match status" value="3"/>
</dbReference>
<dbReference type="Pfam" id="PF20502">
    <property type="entry name" value="DNAPKcs_CC1-2"/>
    <property type="match status" value="1"/>
</dbReference>
<name>A0ABP1N0Z6_XYLVO</name>
<dbReference type="PROSITE" id="PS50290">
    <property type="entry name" value="PI3_4_KINASE_3"/>
    <property type="match status" value="1"/>
</dbReference>
<evidence type="ECO:0000256" key="4">
    <source>
        <dbReference type="ARBA" id="ARBA00022527"/>
    </source>
</evidence>